<dbReference type="FunFam" id="1.10.579.10:FF:000003">
    <property type="entry name" value="Deoxyribodipyrimidine photo-lyase"/>
    <property type="match status" value="1"/>
</dbReference>
<reference evidence="16 17" key="1">
    <citation type="submission" date="2017-07" db="EMBL/GenBank/DDBJ databases">
        <title>Complete genome sequences and comparative analysis of the novel pathogen Francisella opportunistica.</title>
        <authorList>
            <person name="Dietrich E.A."/>
            <person name="Kingry L.C."/>
            <person name="Petersen J.M."/>
        </authorList>
    </citation>
    <scope>NUCLEOTIDE SEQUENCE [LARGE SCALE GENOMIC DNA]</scope>
    <source>
        <strain evidence="16 17">14-2155</strain>
    </source>
</reference>
<proteinExistence type="inferred from homology"/>
<name>A0A345JRV0_9GAMM</name>
<dbReference type="Pfam" id="PF00875">
    <property type="entry name" value="DNA_photolyase"/>
    <property type="match status" value="1"/>
</dbReference>
<gene>
    <name evidence="16" type="ORF">CGC43_05360</name>
</gene>
<dbReference type="InterPro" id="IPR005101">
    <property type="entry name" value="Cryptochr/Photolyase_FAD-bd"/>
</dbReference>
<evidence type="ECO:0000256" key="11">
    <source>
        <dbReference type="ARBA" id="ARBA00083107"/>
    </source>
</evidence>
<dbReference type="AlphaFoldDB" id="A0A345JRV0"/>
<dbReference type="GO" id="GO:0000719">
    <property type="term" value="P:photoreactive repair"/>
    <property type="evidence" value="ECO:0007669"/>
    <property type="project" value="UniProtKB-ARBA"/>
</dbReference>
<evidence type="ECO:0000256" key="2">
    <source>
        <dbReference type="ARBA" id="ARBA00005862"/>
    </source>
</evidence>
<feature type="site" description="Electron transfer via tryptophanyl radical" evidence="13">
    <location>
        <position position="297"/>
    </location>
</feature>
<comment type="function">
    <text evidence="10">Involved in repair of UV radiation-induced DNA damage. Catalyzes the light-dependent monomerization (300-600 nm) of cyclobutyl pyrimidine dimers (in cis-syn configuration), which are formed between adjacent bases on the same DNA strand upon exposure to ultraviolet radiation.</text>
</comment>
<keyword evidence="5 12" id="KW-0285">Flavoprotein</keyword>
<evidence type="ECO:0000256" key="7">
    <source>
        <dbReference type="ARBA" id="ARBA00022991"/>
    </source>
</evidence>
<dbReference type="Proteomes" id="UP000253862">
    <property type="component" value="Chromosome"/>
</dbReference>
<protein>
    <recommendedName>
        <fullName evidence="4">Deoxyribodipyrimidine photo-lyase</fullName>
        <ecNumber evidence="3">4.1.99.3</ecNumber>
    </recommendedName>
    <alternativeName>
        <fullName evidence="8">DNA photolyase</fullName>
    </alternativeName>
    <alternativeName>
        <fullName evidence="11">Photoreactivating enzyme</fullName>
    </alternativeName>
</protein>
<dbReference type="InterPro" id="IPR002081">
    <property type="entry name" value="Cryptochrome/DNA_photolyase_1"/>
</dbReference>
<feature type="binding site" evidence="12">
    <location>
        <begin position="229"/>
        <end position="233"/>
    </location>
    <ligand>
        <name>FAD</name>
        <dbReference type="ChEBI" id="CHEBI:57692"/>
    </ligand>
</feature>
<dbReference type="PANTHER" id="PTHR11455">
    <property type="entry name" value="CRYPTOCHROME"/>
    <property type="match status" value="1"/>
</dbReference>
<evidence type="ECO:0000256" key="13">
    <source>
        <dbReference type="PIRSR" id="PIRSR602081-2"/>
    </source>
</evidence>
<dbReference type="GO" id="GO:0009416">
    <property type="term" value="P:response to light stimulus"/>
    <property type="evidence" value="ECO:0007669"/>
    <property type="project" value="TreeGrafter"/>
</dbReference>
<dbReference type="KEGG" id="foo:CGC45_05360"/>
<evidence type="ECO:0000259" key="15">
    <source>
        <dbReference type="PROSITE" id="PS51645"/>
    </source>
</evidence>
<keyword evidence="6 12" id="KW-0274">FAD</keyword>
<comment type="cofactor">
    <cofactor evidence="12">
        <name>FAD</name>
        <dbReference type="ChEBI" id="CHEBI:57692"/>
    </cofactor>
    <text evidence="12">Binds 1 FAD per subunit.</text>
</comment>
<dbReference type="GO" id="GO:0003677">
    <property type="term" value="F:DNA binding"/>
    <property type="evidence" value="ECO:0007669"/>
    <property type="project" value="TreeGrafter"/>
</dbReference>
<feature type="binding site" evidence="12">
    <location>
        <begin position="363"/>
        <end position="365"/>
    </location>
    <ligand>
        <name>FAD</name>
        <dbReference type="ChEBI" id="CHEBI:57692"/>
    </ligand>
</feature>
<evidence type="ECO:0000256" key="4">
    <source>
        <dbReference type="ARBA" id="ARBA00014046"/>
    </source>
</evidence>
<feature type="site" description="Electron transfer via tryptophanyl radical" evidence="13">
    <location>
        <position position="350"/>
    </location>
</feature>
<dbReference type="Gene3D" id="3.40.50.620">
    <property type="entry name" value="HUPs"/>
    <property type="match status" value="1"/>
</dbReference>
<sequence>MSKKIAIHWFRQDLRLADNPALTQSSQADETITIFIQDENQDIGGASKLWLHHSLANLNKSLAEKINFYKGNPLEIIKKLVKENNITDFYWNRCYDKYSIDRDTQIKHFLQAQNINVSSFNGSLLIEPWQCKKGDGSHYKVYTPFYKELIKIRKYQPNLKKTVFNKLVKLASSATLDSLKLLKPKLTWQNIIKQWRVGEQAAAQLLEQFLTTKIKAYKTVRDYMNIDATSTLSPYLHFGEISPNQIFNAVQNLEHIGKNEEQFIKELVWRDFSYYQMYYYPQLHDKNINQKFNNFAWDNNLILLKKWQQGQTGIPIVDAGMRQLWQTGYMHNRVRMIVASFLIKNCLIHWKQGEKWFFDTLFDADFASNNANWQWVAGCGLDAAPYFRIFNPVLQAEKFEAYEYIRKYVPELKLLPNKLIAKPWEVSELVLQEANITLGKNYPKPIVDLKKSRDRALQLHNQIQ</sequence>
<evidence type="ECO:0000256" key="6">
    <source>
        <dbReference type="ARBA" id="ARBA00022827"/>
    </source>
</evidence>
<dbReference type="OrthoDB" id="9772484at2"/>
<keyword evidence="7 14" id="KW-0157">Chromophore</keyword>
<dbReference type="InterPro" id="IPR036155">
    <property type="entry name" value="Crypto/Photolyase_N_sf"/>
</dbReference>
<dbReference type="PANTHER" id="PTHR11455:SF9">
    <property type="entry name" value="CRYPTOCHROME CIRCADIAN CLOCK 5 ISOFORM X1"/>
    <property type="match status" value="1"/>
</dbReference>
<dbReference type="SUPFAM" id="SSF52425">
    <property type="entry name" value="Cryptochrome/photolyase, N-terminal domain"/>
    <property type="match status" value="1"/>
</dbReference>
<dbReference type="InterPro" id="IPR006050">
    <property type="entry name" value="DNA_photolyase_N"/>
</dbReference>
<dbReference type="EC" id="4.1.99.3" evidence="3"/>
<comment type="catalytic activity">
    <reaction evidence="9">
        <text>cyclobutadipyrimidine (in DNA) = 2 pyrimidine residues (in DNA).</text>
        <dbReference type="EC" id="4.1.99.3"/>
    </reaction>
</comment>
<feature type="site" description="Electron transfer via tryptophanyl radical" evidence="13">
    <location>
        <position position="373"/>
    </location>
</feature>
<organism evidence="16 17">
    <name type="scientific">Francisella opportunistica</name>
    <dbReference type="NCBI Taxonomy" id="2016517"/>
    <lineage>
        <taxon>Bacteria</taxon>
        <taxon>Pseudomonadati</taxon>
        <taxon>Pseudomonadota</taxon>
        <taxon>Gammaproteobacteria</taxon>
        <taxon>Thiotrichales</taxon>
        <taxon>Francisellaceae</taxon>
        <taxon>Francisella</taxon>
    </lineage>
</organism>
<evidence type="ECO:0000256" key="8">
    <source>
        <dbReference type="ARBA" id="ARBA00031671"/>
    </source>
</evidence>
<evidence type="ECO:0000313" key="16">
    <source>
        <dbReference type="EMBL" id="AXH30046.1"/>
    </source>
</evidence>
<evidence type="ECO:0000256" key="12">
    <source>
        <dbReference type="PIRSR" id="PIRSR602081-1"/>
    </source>
</evidence>
<dbReference type="PROSITE" id="PS51645">
    <property type="entry name" value="PHR_CRY_ALPHA_BETA"/>
    <property type="match status" value="1"/>
</dbReference>
<dbReference type="SUPFAM" id="SSF48173">
    <property type="entry name" value="Cryptochrome/photolyase FAD-binding domain"/>
    <property type="match status" value="1"/>
</dbReference>
<evidence type="ECO:0000256" key="1">
    <source>
        <dbReference type="ARBA" id="ARBA00001932"/>
    </source>
</evidence>
<keyword evidence="16" id="KW-0456">Lyase</keyword>
<dbReference type="Gene3D" id="1.25.40.80">
    <property type="match status" value="1"/>
</dbReference>
<evidence type="ECO:0000256" key="5">
    <source>
        <dbReference type="ARBA" id="ARBA00022630"/>
    </source>
</evidence>
<feature type="binding site" evidence="12">
    <location>
        <position position="263"/>
    </location>
    <ligand>
        <name>FAD</name>
        <dbReference type="ChEBI" id="CHEBI:57692"/>
    </ligand>
</feature>
<dbReference type="InterPro" id="IPR036134">
    <property type="entry name" value="Crypto/Photolyase_FAD-like_sf"/>
</dbReference>
<dbReference type="GO" id="GO:0003904">
    <property type="term" value="F:deoxyribodipyrimidine photo-lyase activity"/>
    <property type="evidence" value="ECO:0007669"/>
    <property type="project" value="UniProtKB-EC"/>
</dbReference>
<accession>A0A345JRV0</accession>
<comment type="cofactor">
    <cofactor evidence="1">
        <name>(6R)-5,10-methylene-5,6,7,8-tetrahydrofolate</name>
        <dbReference type="ChEBI" id="CHEBI:15636"/>
    </cofactor>
</comment>
<dbReference type="RefSeq" id="WP_071629315.1">
    <property type="nucleotide sequence ID" value="NZ_CP022375.1"/>
</dbReference>
<evidence type="ECO:0000256" key="3">
    <source>
        <dbReference type="ARBA" id="ARBA00013149"/>
    </source>
</evidence>
<comment type="similarity">
    <text evidence="14">Belongs to the DNA photolyase family.</text>
</comment>
<dbReference type="InterPro" id="IPR014729">
    <property type="entry name" value="Rossmann-like_a/b/a_fold"/>
</dbReference>
<evidence type="ECO:0000256" key="14">
    <source>
        <dbReference type="RuleBase" id="RU004182"/>
    </source>
</evidence>
<feature type="domain" description="Photolyase/cryptochrome alpha/beta" evidence="15">
    <location>
        <begin position="4"/>
        <end position="125"/>
    </location>
</feature>
<dbReference type="Pfam" id="PF03441">
    <property type="entry name" value="FAD_binding_7"/>
    <property type="match status" value="1"/>
</dbReference>
<dbReference type="EMBL" id="CP022375">
    <property type="protein sequence ID" value="AXH30046.1"/>
    <property type="molecule type" value="Genomic_DNA"/>
</dbReference>
<evidence type="ECO:0000313" key="17">
    <source>
        <dbReference type="Proteomes" id="UP000253862"/>
    </source>
</evidence>
<dbReference type="GO" id="GO:0071949">
    <property type="term" value="F:FAD binding"/>
    <property type="evidence" value="ECO:0007669"/>
    <property type="project" value="TreeGrafter"/>
</dbReference>
<dbReference type="Gene3D" id="1.10.579.10">
    <property type="entry name" value="DNA Cyclobutane Dipyrimidine Photolyase, subunit A, domain 3"/>
    <property type="match status" value="1"/>
</dbReference>
<feature type="binding site" evidence="12">
    <location>
        <position position="217"/>
    </location>
    <ligand>
        <name>FAD</name>
        <dbReference type="ChEBI" id="CHEBI:57692"/>
    </ligand>
</feature>
<evidence type="ECO:0000256" key="9">
    <source>
        <dbReference type="ARBA" id="ARBA00033999"/>
    </source>
</evidence>
<keyword evidence="17" id="KW-1185">Reference proteome</keyword>
<dbReference type="PROSITE" id="PS00394">
    <property type="entry name" value="DNA_PHOTOLYASES_1_1"/>
    <property type="match status" value="1"/>
</dbReference>
<dbReference type="PRINTS" id="PR00147">
    <property type="entry name" value="DNAPHOTLYASE"/>
</dbReference>
<evidence type="ECO:0000256" key="10">
    <source>
        <dbReference type="ARBA" id="ARBA00059220"/>
    </source>
</evidence>
<comment type="similarity">
    <text evidence="2">Belongs to the DNA photolyase class-1 family.</text>
</comment>
<dbReference type="InterPro" id="IPR018394">
    <property type="entry name" value="DNA_photolyase_1_CS_C"/>
</dbReference>